<keyword evidence="2" id="KW-0472">Membrane</keyword>
<evidence type="ECO:0000313" key="3">
    <source>
        <dbReference type="EMBL" id="CAD9967987.1"/>
    </source>
</evidence>
<feature type="compositionally biased region" description="Basic and acidic residues" evidence="1">
    <location>
        <begin position="70"/>
        <end position="80"/>
    </location>
</feature>
<organism evidence="3">
    <name type="scientific">Entomoneis paludosa</name>
    <dbReference type="NCBI Taxonomy" id="265537"/>
    <lineage>
        <taxon>Eukaryota</taxon>
        <taxon>Sar</taxon>
        <taxon>Stramenopiles</taxon>
        <taxon>Ochrophyta</taxon>
        <taxon>Bacillariophyta</taxon>
        <taxon>Bacillariophyceae</taxon>
        <taxon>Bacillariophycidae</taxon>
        <taxon>Entomoneidaceae</taxon>
        <taxon>Entomoneis</taxon>
    </lineage>
</organism>
<evidence type="ECO:0000256" key="2">
    <source>
        <dbReference type="SAM" id="Phobius"/>
    </source>
</evidence>
<keyword evidence="2" id="KW-1133">Transmembrane helix</keyword>
<feature type="transmembrane region" description="Helical" evidence="2">
    <location>
        <begin position="32"/>
        <end position="52"/>
    </location>
</feature>
<gene>
    <name evidence="3" type="ORF">APAL1065_LOCUS13028</name>
</gene>
<protein>
    <submittedName>
        <fullName evidence="3">Uncharacterized protein</fullName>
    </submittedName>
</protein>
<keyword evidence="2" id="KW-0812">Transmembrane</keyword>
<accession>A0A7S2YCW8</accession>
<name>A0A7S2YCW8_9STRA</name>
<dbReference type="EMBL" id="HBHT01019430">
    <property type="protein sequence ID" value="CAD9967987.1"/>
    <property type="molecule type" value="Transcribed_RNA"/>
</dbReference>
<reference evidence="3" key="1">
    <citation type="submission" date="2021-01" db="EMBL/GenBank/DDBJ databases">
        <authorList>
            <person name="Corre E."/>
            <person name="Pelletier E."/>
            <person name="Niang G."/>
            <person name="Scheremetjew M."/>
            <person name="Finn R."/>
            <person name="Kale V."/>
            <person name="Holt S."/>
            <person name="Cochrane G."/>
            <person name="Meng A."/>
            <person name="Brown T."/>
            <person name="Cohen L."/>
        </authorList>
    </citation>
    <scope>NUCLEOTIDE SEQUENCE</scope>
    <source>
        <strain evidence="3">CCMP125</strain>
    </source>
</reference>
<evidence type="ECO:0000256" key="1">
    <source>
        <dbReference type="SAM" id="MobiDB-lite"/>
    </source>
</evidence>
<dbReference type="AlphaFoldDB" id="A0A7S2YCW8"/>
<feature type="compositionally biased region" description="Polar residues" evidence="1">
    <location>
        <begin position="85"/>
        <end position="95"/>
    </location>
</feature>
<sequence>MKNRQNQPTLTKDARALHSNCLCERILARPGFVFCVLLLLLTIVLPPTVTMIQSAPFQRSSSVSNANIKDAPKIRVRGPEDEQAQENTALTSNPSKRLGQRVGIGTAKEATKNDGHCQGKAELLNIVKLANGRPRMPNLESYCSKMPSWQQVSDLYGETPVFVGLETCPRAHTMEFLQSHRSNESIRVAGLYNTGKFYLEPY</sequence>
<proteinExistence type="predicted"/>
<feature type="region of interest" description="Disordered" evidence="1">
    <location>
        <begin position="68"/>
        <end position="98"/>
    </location>
</feature>